<dbReference type="RefSeq" id="WP_087553985.1">
    <property type="nucleotide sequence ID" value="NZ_CP033133.1"/>
</dbReference>
<dbReference type="AlphaFoldDB" id="A0A3G2T3Q0"/>
<dbReference type="Proteomes" id="UP000279962">
    <property type="component" value="Chromosome"/>
</dbReference>
<evidence type="ECO:0000313" key="2">
    <source>
        <dbReference type="Proteomes" id="UP000279962"/>
    </source>
</evidence>
<protein>
    <submittedName>
        <fullName evidence="1">Uncharacterized protein</fullName>
    </submittedName>
</protein>
<gene>
    <name evidence="1" type="ORF">CDG68_14865</name>
</gene>
<name>A0A3G2T3Q0_9GAMM</name>
<accession>A0A3G2T3Q0</accession>
<evidence type="ECO:0000313" key="1">
    <source>
        <dbReference type="EMBL" id="AYO54854.1"/>
    </source>
</evidence>
<reference evidence="1 2" key="1">
    <citation type="submission" date="2018-10" db="EMBL/GenBank/DDBJ databases">
        <title>The complete genome of Acinetobacter wuhouensis strain WCHAW010062.</title>
        <authorList>
            <person name="Hu Y."/>
            <person name="Long H."/>
            <person name="Feng Y."/>
            <person name="Zong Z."/>
        </authorList>
    </citation>
    <scope>NUCLEOTIDE SEQUENCE [LARGE SCALE GENOMIC DNA]</scope>
    <source>
        <strain evidence="1 2">WCHAW010062</strain>
    </source>
</reference>
<sequence length="354" mass="40398">MRVEILSSIIVSCLTLTACGGGGSGSNNPNNDNQNLASNQAQAPIEPQQAPVNTTPQNNNGTWSNYTATGFDSVSFQKETLTIENGNVYNQIINTAESLYKPLDPLYFSPMGIYHNNQTSTKYGTQIGNILKKSDTEITYTPYTTQLNTADLIFTKKIRTIDISGQKVLNNVFNEQFNIMTSYQDWKWVNSIVGTAMYNWFKRQNETTFPAGSKCFSVITEESNIPFIRTDISLLSQTSTYEYDIESWSELKNSPTSFIVNMFNITGFFEKDNNYISDYGIIEYNGVRRFVEYFRGGIYYNINDKINSLESIVESFDDDEKVKFKKDLEHLKYNNCEFYNEVASETIESNYLKF</sequence>
<dbReference type="PROSITE" id="PS51257">
    <property type="entry name" value="PROKAR_LIPOPROTEIN"/>
    <property type="match status" value="1"/>
</dbReference>
<dbReference type="EMBL" id="CP033133">
    <property type="protein sequence ID" value="AYO54854.1"/>
    <property type="molecule type" value="Genomic_DNA"/>
</dbReference>
<organism evidence="1 2">
    <name type="scientific">Acinetobacter wuhouensis</name>
    <dbReference type="NCBI Taxonomy" id="1879050"/>
    <lineage>
        <taxon>Bacteria</taxon>
        <taxon>Pseudomonadati</taxon>
        <taxon>Pseudomonadota</taxon>
        <taxon>Gammaproteobacteria</taxon>
        <taxon>Moraxellales</taxon>
        <taxon>Moraxellaceae</taxon>
        <taxon>Acinetobacter</taxon>
    </lineage>
</organism>
<proteinExistence type="predicted"/>